<dbReference type="AlphaFoldDB" id="A0A9P1DJ67"/>
<evidence type="ECO:0000313" key="3">
    <source>
        <dbReference type="Proteomes" id="UP001152797"/>
    </source>
</evidence>
<dbReference type="GO" id="GO:0016787">
    <property type="term" value="F:hydrolase activity"/>
    <property type="evidence" value="ECO:0007669"/>
    <property type="project" value="UniProtKB-KW"/>
</dbReference>
<keyword evidence="2" id="KW-0378">Hydrolase</keyword>
<reference evidence="1" key="1">
    <citation type="submission" date="2022-10" db="EMBL/GenBank/DDBJ databases">
        <authorList>
            <person name="Chen Y."/>
            <person name="Dougan E. K."/>
            <person name="Chan C."/>
            <person name="Rhodes N."/>
            <person name="Thang M."/>
        </authorList>
    </citation>
    <scope>NUCLEOTIDE SEQUENCE</scope>
</reference>
<comment type="caution">
    <text evidence="1">The sequence shown here is derived from an EMBL/GenBank/DDBJ whole genome shotgun (WGS) entry which is preliminary data.</text>
</comment>
<dbReference type="EMBL" id="CAMXCT030005048">
    <property type="protein sequence ID" value="CAL4798537.1"/>
    <property type="molecule type" value="Genomic_DNA"/>
</dbReference>
<dbReference type="EMBL" id="CAMXCT020005048">
    <property type="protein sequence ID" value="CAL1164600.1"/>
    <property type="molecule type" value="Genomic_DNA"/>
</dbReference>
<evidence type="ECO:0000313" key="2">
    <source>
        <dbReference type="EMBL" id="CAL4798537.1"/>
    </source>
</evidence>
<accession>A0A9P1DJ67</accession>
<name>A0A9P1DJ67_9DINO</name>
<evidence type="ECO:0000313" key="1">
    <source>
        <dbReference type="EMBL" id="CAI4011225.1"/>
    </source>
</evidence>
<protein>
    <submittedName>
        <fullName evidence="2">Ubiquitinyl hydrolase 1</fullName>
    </submittedName>
</protein>
<keyword evidence="3" id="KW-1185">Reference proteome</keyword>
<proteinExistence type="predicted"/>
<dbReference type="Proteomes" id="UP001152797">
    <property type="component" value="Unassembled WGS sequence"/>
</dbReference>
<organism evidence="1">
    <name type="scientific">Cladocopium goreaui</name>
    <dbReference type="NCBI Taxonomy" id="2562237"/>
    <lineage>
        <taxon>Eukaryota</taxon>
        <taxon>Sar</taxon>
        <taxon>Alveolata</taxon>
        <taxon>Dinophyceae</taxon>
        <taxon>Suessiales</taxon>
        <taxon>Symbiodiniaceae</taxon>
        <taxon>Cladocopium</taxon>
    </lineage>
</organism>
<gene>
    <name evidence="1" type="ORF">C1SCF055_LOCUS36408</name>
</gene>
<reference evidence="2 3" key="2">
    <citation type="submission" date="2024-05" db="EMBL/GenBank/DDBJ databases">
        <authorList>
            <person name="Chen Y."/>
            <person name="Shah S."/>
            <person name="Dougan E. K."/>
            <person name="Thang M."/>
            <person name="Chan C."/>
        </authorList>
    </citation>
    <scope>NUCLEOTIDE SEQUENCE [LARGE SCALE GENOMIC DNA]</scope>
</reference>
<sequence>MSIYWASLIRMFYRRVILDASRRNQPFVFLQAADTCLGMDRERRLRFLNQPNPYRTGLMHGILPCFAGMEIRLLARLDAEKGLVQDTVATIMDFEFHPADRARYMNTGPGEIFMPAFLPSGLLVSVKDYQGCNNWEDLLPLCHKHSSNADEAEKLARSFYFLRAEEVVVQYNKFEVRRCGFRVTHAHCLTSTGSQGLTLRSGTVVDCARLNELDDDNWWLHLYVMFSRVTSLSDLLLFRPPPRELLERGPPAGIAKRLEAFQERLRTYSLSDRGVPPADARGSGKSVCLWTYSLSDRGVTPADARGLWTYSLSDRGIPPADARGSGKSV</sequence>
<dbReference type="EMBL" id="CAMXCT010005048">
    <property type="protein sequence ID" value="CAI4011225.1"/>
    <property type="molecule type" value="Genomic_DNA"/>
</dbReference>